<comment type="similarity">
    <text evidence="1">Belongs to the universal stress protein A family.</text>
</comment>
<evidence type="ECO:0000256" key="1">
    <source>
        <dbReference type="ARBA" id="ARBA00008791"/>
    </source>
</evidence>
<evidence type="ECO:0000313" key="4">
    <source>
        <dbReference type="Proteomes" id="UP000010467"/>
    </source>
</evidence>
<dbReference type="HOGENOM" id="CLU_1123115_0_0_0"/>
<dbReference type="PANTHER" id="PTHR46268:SF6">
    <property type="entry name" value="UNIVERSAL STRESS PROTEIN UP12"/>
    <property type="match status" value="1"/>
</dbReference>
<feature type="domain" description="UspA" evidence="2">
    <location>
        <begin position="40"/>
        <end position="104"/>
    </location>
</feature>
<dbReference type="SUPFAM" id="SSF52402">
    <property type="entry name" value="Adenine nucleotide alpha hydrolases-like"/>
    <property type="match status" value="2"/>
</dbReference>
<accession>L0A0H4</accession>
<dbReference type="Pfam" id="PF00582">
    <property type="entry name" value="Usp"/>
    <property type="match status" value="2"/>
</dbReference>
<dbReference type="Proteomes" id="UP000010467">
    <property type="component" value="Chromosome"/>
</dbReference>
<protein>
    <submittedName>
        <fullName evidence="3">Universal stress protein UspA-like protein</fullName>
    </submittedName>
</protein>
<keyword evidence="4" id="KW-1185">Reference proteome</keyword>
<evidence type="ECO:0000259" key="2">
    <source>
        <dbReference type="Pfam" id="PF00582"/>
    </source>
</evidence>
<dbReference type="InterPro" id="IPR006016">
    <property type="entry name" value="UspA"/>
</dbReference>
<dbReference type="InterPro" id="IPR006015">
    <property type="entry name" value="Universal_stress_UspA"/>
</dbReference>
<dbReference type="CDD" id="cd00293">
    <property type="entry name" value="USP-like"/>
    <property type="match status" value="2"/>
</dbReference>
<sequence length="247" mass="26159">MFSRILVLTDFSNAARAAEASVRSNFPAACVRVLHVGLRRADTSDDVIVSPGDPASVALEQAGSGAYDLLVVGTSGKNALQRFLLGSVAERVVRESPVAVLTVHADHDPSRLFRRPLVATDFSAAAKRATELARQLPQAEVHLLHVVESGTLDTPLAFPAARRGASAAALGERDRLWAAEARERLDRLGGGTVAQGEPASQILEHAAQHDLIVMGTAGRRGLEGLLFGSVAQRVVREATVPVLTVRT</sequence>
<gene>
    <name evidence="3" type="ordered locus">Deipe_1089</name>
</gene>
<feature type="domain" description="UspA" evidence="2">
    <location>
        <begin position="113"/>
        <end position="246"/>
    </location>
</feature>
<dbReference type="eggNOG" id="COG0589">
    <property type="taxonomic scope" value="Bacteria"/>
</dbReference>
<name>L0A0H4_DEIPD</name>
<evidence type="ECO:0000313" key="3">
    <source>
        <dbReference type="EMBL" id="AFZ66652.1"/>
    </source>
</evidence>
<dbReference type="PATRIC" id="fig|937777.3.peg.1094"/>
<dbReference type="EMBL" id="CP003382">
    <property type="protein sequence ID" value="AFZ66652.1"/>
    <property type="molecule type" value="Genomic_DNA"/>
</dbReference>
<dbReference type="PRINTS" id="PR01438">
    <property type="entry name" value="UNVRSLSTRESS"/>
</dbReference>
<dbReference type="STRING" id="937777.Deipe_1089"/>
<dbReference type="KEGG" id="dpd:Deipe_1089"/>
<organism evidence="3 4">
    <name type="scientific">Deinococcus peraridilitoris (strain DSM 19664 / LMG 22246 / CIP 109416 / KR-200)</name>
    <dbReference type="NCBI Taxonomy" id="937777"/>
    <lineage>
        <taxon>Bacteria</taxon>
        <taxon>Thermotogati</taxon>
        <taxon>Deinococcota</taxon>
        <taxon>Deinococci</taxon>
        <taxon>Deinococcales</taxon>
        <taxon>Deinococcaceae</taxon>
        <taxon>Deinococcus</taxon>
    </lineage>
</organism>
<dbReference type="RefSeq" id="WP_015234962.1">
    <property type="nucleotide sequence ID" value="NC_019793.1"/>
</dbReference>
<dbReference type="AlphaFoldDB" id="L0A0H4"/>
<dbReference type="Gene3D" id="3.40.50.12370">
    <property type="match status" value="1"/>
</dbReference>
<reference evidence="4" key="1">
    <citation type="submission" date="2012-03" db="EMBL/GenBank/DDBJ databases">
        <title>Complete sequence of chromosome of Deinococcus peraridilitoris DSM 19664.</title>
        <authorList>
            <person name="Lucas S."/>
            <person name="Copeland A."/>
            <person name="Lapidus A."/>
            <person name="Glavina del Rio T."/>
            <person name="Dalin E."/>
            <person name="Tice H."/>
            <person name="Bruce D."/>
            <person name="Goodwin L."/>
            <person name="Pitluck S."/>
            <person name="Peters L."/>
            <person name="Mikhailova N."/>
            <person name="Lu M."/>
            <person name="Kyrpides N."/>
            <person name="Mavromatis K."/>
            <person name="Ivanova N."/>
            <person name="Brettin T."/>
            <person name="Detter J.C."/>
            <person name="Han C."/>
            <person name="Larimer F."/>
            <person name="Land M."/>
            <person name="Hauser L."/>
            <person name="Markowitz V."/>
            <person name="Cheng J.-F."/>
            <person name="Hugenholtz P."/>
            <person name="Woyke T."/>
            <person name="Wu D."/>
            <person name="Pukall R."/>
            <person name="Steenblock K."/>
            <person name="Brambilla E."/>
            <person name="Klenk H.-P."/>
            <person name="Eisen J.A."/>
        </authorList>
    </citation>
    <scope>NUCLEOTIDE SEQUENCE [LARGE SCALE GENOMIC DNA]</scope>
    <source>
        <strain evidence="4">DSM 19664 / LMG 22246 / CIP 109416 / KR-200</strain>
    </source>
</reference>
<proteinExistence type="inferred from homology"/>
<dbReference type="PANTHER" id="PTHR46268">
    <property type="entry name" value="STRESS RESPONSE PROTEIN NHAX"/>
    <property type="match status" value="1"/>
</dbReference>